<comment type="caution">
    <text evidence="1">The sequence shown here is derived from an EMBL/GenBank/DDBJ whole genome shotgun (WGS) entry which is preliminary data.</text>
</comment>
<protein>
    <submittedName>
        <fullName evidence="1">Uncharacterized protein</fullName>
    </submittedName>
</protein>
<dbReference type="RefSeq" id="WP_108995654.1">
    <property type="nucleotide sequence ID" value="NZ_BDQX01000394.1"/>
</dbReference>
<dbReference type="Proteomes" id="UP000245202">
    <property type="component" value="Unassembled WGS sequence"/>
</dbReference>
<reference evidence="1 2" key="1">
    <citation type="submission" date="2017-08" db="EMBL/GenBank/DDBJ databases">
        <title>Substantial Increase in Enzyme Production by Combined Drug-Resistance Mutations in Paenibacillus agaridevorans.</title>
        <authorList>
            <person name="Tanaka Y."/>
            <person name="Funane K."/>
            <person name="Hosaka T."/>
            <person name="Shiwa Y."/>
            <person name="Fujita N."/>
            <person name="Miyazaki T."/>
            <person name="Yoshikawa H."/>
            <person name="Murakami K."/>
            <person name="Kasahara K."/>
            <person name="Inaoka T."/>
            <person name="Hiraga Y."/>
            <person name="Ochi K."/>
        </authorList>
    </citation>
    <scope>NUCLEOTIDE SEQUENCE [LARGE SCALE GENOMIC DNA]</scope>
    <source>
        <strain evidence="1 2">T-3040</strain>
    </source>
</reference>
<evidence type="ECO:0000313" key="2">
    <source>
        <dbReference type="Proteomes" id="UP000245202"/>
    </source>
</evidence>
<accession>A0A2R5EXA5</accession>
<name>A0A2R5EXA5_9BACL</name>
<gene>
    <name evidence="1" type="ORF">PAT3040_06143</name>
</gene>
<dbReference type="EMBL" id="BDQX01000394">
    <property type="protein sequence ID" value="GBG11342.1"/>
    <property type="molecule type" value="Genomic_DNA"/>
</dbReference>
<sequence length="59" mass="6984">MTKTTAKEEPRFTKAQLLRGRGWSSREREQLAALLKDEESYTVQQAKRLNQTFTNRRVE</sequence>
<organism evidence="1 2">
    <name type="scientific">Paenibacillus agaridevorans</name>
    <dbReference type="NCBI Taxonomy" id="171404"/>
    <lineage>
        <taxon>Bacteria</taxon>
        <taxon>Bacillati</taxon>
        <taxon>Bacillota</taxon>
        <taxon>Bacilli</taxon>
        <taxon>Bacillales</taxon>
        <taxon>Paenibacillaceae</taxon>
        <taxon>Paenibacillus</taxon>
    </lineage>
</organism>
<evidence type="ECO:0000313" key="1">
    <source>
        <dbReference type="EMBL" id="GBG11342.1"/>
    </source>
</evidence>
<proteinExistence type="predicted"/>
<keyword evidence="2" id="KW-1185">Reference proteome</keyword>
<dbReference type="AlphaFoldDB" id="A0A2R5EXA5"/>